<evidence type="ECO:0000259" key="1">
    <source>
        <dbReference type="Pfam" id="PF12146"/>
    </source>
</evidence>
<accession>A0A4S4F2I2</accession>
<dbReference type="EMBL" id="SDRB02000384">
    <property type="protein sequence ID" value="THG23264.1"/>
    <property type="molecule type" value="Genomic_DNA"/>
</dbReference>
<dbReference type="InterPro" id="IPR000073">
    <property type="entry name" value="AB_hydrolase_1"/>
</dbReference>
<dbReference type="FunFam" id="3.40.50.1820:FF:000036">
    <property type="entry name" value="Alpha/beta-Hydrolases superfamily protein"/>
    <property type="match status" value="1"/>
</dbReference>
<sequence length="337" mass="38116">MQSPWQRSPGCPACEIEGVRYEEEFILNSRGVKLFTCRWLPANSEPKALIFLCHGYAMECSISMKGTGTRLAKAGFAVYGMDYEGHGKSSGLHGFVPCFDHLVTDCSDYYSSICERKENMNKLRIVLGESMGGAVALLLHRKKPTFWDGAILVAPMCKIADDMRPHPLVISVLTKLCRFIPTWKIIPAPDIVDVAFRDPQVREEIRSNPYCYKGRFRLQTGNQLLNVSLDLEQRLQEVSLPFLVLHGSEDKVTDPSVSKLLYESACSTDKSFKLYPEMWHALTYGELPKNIDIVFSDIISWLDDKISITNSRLEHEQKLDNDDLLKAKDTLLETTLA</sequence>
<dbReference type="InterPro" id="IPR029058">
    <property type="entry name" value="AB_hydrolase_fold"/>
</dbReference>
<dbReference type="STRING" id="542762.A0A4S4F2I2"/>
<comment type="caution">
    <text evidence="2">The sequence shown here is derived from an EMBL/GenBank/DDBJ whole genome shotgun (WGS) entry which is preliminary data.</text>
</comment>
<evidence type="ECO:0000313" key="3">
    <source>
        <dbReference type="Proteomes" id="UP000306102"/>
    </source>
</evidence>
<dbReference type="AlphaFoldDB" id="A0A4S4F2I2"/>
<dbReference type="InterPro" id="IPR022742">
    <property type="entry name" value="Hydrolase_4"/>
</dbReference>
<dbReference type="PRINTS" id="PR00111">
    <property type="entry name" value="ABHYDROLASE"/>
</dbReference>
<evidence type="ECO:0000313" key="2">
    <source>
        <dbReference type="EMBL" id="THG23264.1"/>
    </source>
</evidence>
<dbReference type="Proteomes" id="UP000306102">
    <property type="component" value="Unassembled WGS sequence"/>
</dbReference>
<feature type="domain" description="Serine aminopeptidase S33" evidence="1">
    <location>
        <begin position="45"/>
        <end position="283"/>
    </location>
</feature>
<reference evidence="2 3" key="1">
    <citation type="journal article" date="2018" name="Proc. Natl. Acad. Sci. U.S.A.">
        <title>Draft genome sequence of Camellia sinensis var. sinensis provides insights into the evolution of the tea genome and tea quality.</title>
        <authorList>
            <person name="Wei C."/>
            <person name="Yang H."/>
            <person name="Wang S."/>
            <person name="Zhao J."/>
            <person name="Liu C."/>
            <person name="Gao L."/>
            <person name="Xia E."/>
            <person name="Lu Y."/>
            <person name="Tai Y."/>
            <person name="She G."/>
            <person name="Sun J."/>
            <person name="Cao H."/>
            <person name="Tong W."/>
            <person name="Gao Q."/>
            <person name="Li Y."/>
            <person name="Deng W."/>
            <person name="Jiang X."/>
            <person name="Wang W."/>
            <person name="Chen Q."/>
            <person name="Zhang S."/>
            <person name="Li H."/>
            <person name="Wu J."/>
            <person name="Wang P."/>
            <person name="Li P."/>
            <person name="Shi C."/>
            <person name="Zheng F."/>
            <person name="Jian J."/>
            <person name="Huang B."/>
            <person name="Shan D."/>
            <person name="Shi M."/>
            <person name="Fang C."/>
            <person name="Yue Y."/>
            <person name="Li F."/>
            <person name="Li D."/>
            <person name="Wei S."/>
            <person name="Han B."/>
            <person name="Jiang C."/>
            <person name="Yin Y."/>
            <person name="Xia T."/>
            <person name="Zhang Z."/>
            <person name="Bennetzen J.L."/>
            <person name="Zhao S."/>
            <person name="Wan X."/>
        </authorList>
    </citation>
    <scope>NUCLEOTIDE SEQUENCE [LARGE SCALE GENOMIC DNA]</scope>
    <source>
        <strain evidence="3">cv. Shuchazao</strain>
        <tissue evidence="2">Leaf</tissue>
    </source>
</reference>
<dbReference type="Gene3D" id="3.40.50.1820">
    <property type="entry name" value="alpha/beta hydrolase"/>
    <property type="match status" value="1"/>
</dbReference>
<proteinExistence type="predicted"/>
<protein>
    <recommendedName>
        <fullName evidence="1">Serine aminopeptidase S33 domain-containing protein</fullName>
    </recommendedName>
</protein>
<dbReference type="SUPFAM" id="SSF53474">
    <property type="entry name" value="alpha/beta-Hydrolases"/>
    <property type="match status" value="1"/>
</dbReference>
<dbReference type="PANTHER" id="PTHR11614">
    <property type="entry name" value="PHOSPHOLIPASE-RELATED"/>
    <property type="match status" value="1"/>
</dbReference>
<organism evidence="2 3">
    <name type="scientific">Camellia sinensis var. sinensis</name>
    <name type="common">China tea</name>
    <dbReference type="NCBI Taxonomy" id="542762"/>
    <lineage>
        <taxon>Eukaryota</taxon>
        <taxon>Viridiplantae</taxon>
        <taxon>Streptophyta</taxon>
        <taxon>Embryophyta</taxon>
        <taxon>Tracheophyta</taxon>
        <taxon>Spermatophyta</taxon>
        <taxon>Magnoliopsida</taxon>
        <taxon>eudicotyledons</taxon>
        <taxon>Gunneridae</taxon>
        <taxon>Pentapetalae</taxon>
        <taxon>asterids</taxon>
        <taxon>Ericales</taxon>
        <taxon>Theaceae</taxon>
        <taxon>Camellia</taxon>
    </lineage>
</organism>
<dbReference type="GO" id="GO:0016787">
    <property type="term" value="F:hydrolase activity"/>
    <property type="evidence" value="ECO:0007669"/>
    <property type="project" value="UniProtKB-ARBA"/>
</dbReference>
<dbReference type="Pfam" id="PF12146">
    <property type="entry name" value="Hydrolase_4"/>
    <property type="match status" value="1"/>
</dbReference>
<gene>
    <name evidence="2" type="ORF">TEA_020229</name>
</gene>
<name>A0A4S4F2I2_CAMSN</name>
<dbReference type="InterPro" id="IPR051044">
    <property type="entry name" value="MAG_DAG_Lipase"/>
</dbReference>
<keyword evidence="3" id="KW-1185">Reference proteome</keyword>